<comment type="caution">
    <text evidence="1">The sequence shown here is derived from an EMBL/GenBank/DDBJ whole genome shotgun (WGS) entry which is preliminary data.</text>
</comment>
<organism evidence="1 2">
    <name type="scientific">Kitasatospora terrestris</name>
    <dbReference type="NCBI Taxonomy" id="258051"/>
    <lineage>
        <taxon>Bacteria</taxon>
        <taxon>Bacillati</taxon>
        <taxon>Actinomycetota</taxon>
        <taxon>Actinomycetes</taxon>
        <taxon>Kitasatosporales</taxon>
        <taxon>Streptomycetaceae</taxon>
        <taxon>Kitasatospora</taxon>
    </lineage>
</organism>
<evidence type="ECO:0000313" key="1">
    <source>
        <dbReference type="EMBL" id="GAA4833902.1"/>
    </source>
</evidence>
<dbReference type="RefSeq" id="WP_345695137.1">
    <property type="nucleotide sequence ID" value="NZ_BAABIS010000001.1"/>
</dbReference>
<gene>
    <name evidence="1" type="ORF">GCM10023235_05520</name>
</gene>
<accession>A0ABP9DC62</accession>
<evidence type="ECO:0000313" key="2">
    <source>
        <dbReference type="Proteomes" id="UP001501752"/>
    </source>
</evidence>
<dbReference type="Proteomes" id="UP001501752">
    <property type="component" value="Unassembled WGS sequence"/>
</dbReference>
<reference evidence="2" key="1">
    <citation type="journal article" date="2019" name="Int. J. Syst. Evol. Microbiol.">
        <title>The Global Catalogue of Microorganisms (GCM) 10K type strain sequencing project: providing services to taxonomists for standard genome sequencing and annotation.</title>
        <authorList>
            <consortium name="The Broad Institute Genomics Platform"/>
            <consortium name="The Broad Institute Genome Sequencing Center for Infectious Disease"/>
            <person name="Wu L."/>
            <person name="Ma J."/>
        </authorList>
    </citation>
    <scope>NUCLEOTIDE SEQUENCE [LARGE SCALE GENOMIC DNA]</scope>
    <source>
        <strain evidence="2">JCM 13006</strain>
    </source>
</reference>
<name>A0ABP9DC62_9ACTN</name>
<sequence length="95" mass="10202">MNITEPALLVGILAPPGRPERLLVRLADGRQEVTARLDEADARAVAAKVNLRAEHSPASVTHDIHGIQDGLPIRVTRTRHLATDTGHLTFTGLAT</sequence>
<proteinExistence type="predicted"/>
<dbReference type="EMBL" id="BAABIS010000001">
    <property type="protein sequence ID" value="GAA4833902.1"/>
    <property type="molecule type" value="Genomic_DNA"/>
</dbReference>
<keyword evidence="2" id="KW-1185">Reference proteome</keyword>
<protein>
    <submittedName>
        <fullName evidence="1">Uncharacterized protein</fullName>
    </submittedName>
</protein>